<dbReference type="InterPro" id="IPR000835">
    <property type="entry name" value="HTH_MarR-typ"/>
</dbReference>
<protein>
    <recommendedName>
        <fullName evidence="2">HTH marR-type domain-containing protein</fullName>
    </recommendedName>
</protein>
<dbReference type="SUPFAM" id="SSF46785">
    <property type="entry name" value="Winged helix' DNA-binding domain"/>
    <property type="match status" value="1"/>
</dbReference>
<reference evidence="3" key="2">
    <citation type="submission" date="2020-09" db="EMBL/GenBank/DDBJ databases">
        <authorList>
            <person name="Sun Q."/>
            <person name="Zhou Y."/>
        </authorList>
    </citation>
    <scope>NUCLEOTIDE SEQUENCE</scope>
    <source>
        <strain evidence="3">CGMCC 4.7110</strain>
    </source>
</reference>
<evidence type="ECO:0000313" key="4">
    <source>
        <dbReference type="Proteomes" id="UP000653411"/>
    </source>
</evidence>
<dbReference type="InterPro" id="IPR036390">
    <property type="entry name" value="WH_DNA-bd_sf"/>
</dbReference>
<evidence type="ECO:0000256" key="1">
    <source>
        <dbReference type="SAM" id="MobiDB-lite"/>
    </source>
</evidence>
<sequence>MLLDREPDDLEASESRPDERTAGAAQKQGLHTMTLPAAVDETALSRTVNPSVFPRTTAWATRGYRQGNRANLPATPNSLDRSPVSRVAVLCGPPHREFCEEKPRLRTGPFLFCPVRSTMNASTSLSRRWRILDGLHQQVASRIERKLQREFGISTREYYALAALEGGATTTEYQVRAVARSIGLSSSATSRLLSRLHNRNFITLQVSERDRRTPDIQLTPMAHEVVRQGPGVLEKITSSVIGSLNPADHDPDLLRWLETDANALRPAPCTAP</sequence>
<keyword evidence="4" id="KW-1185">Reference proteome</keyword>
<feature type="compositionally biased region" description="Acidic residues" evidence="1">
    <location>
        <begin position="1"/>
        <end position="12"/>
    </location>
</feature>
<gene>
    <name evidence="3" type="ORF">GCM10011578_096280</name>
</gene>
<dbReference type="SMART" id="SM00347">
    <property type="entry name" value="HTH_MARR"/>
    <property type="match status" value="1"/>
</dbReference>
<name>A0A918CXS0_9ACTN</name>
<dbReference type="Gene3D" id="1.10.10.10">
    <property type="entry name" value="Winged helix-like DNA-binding domain superfamily/Winged helix DNA-binding domain"/>
    <property type="match status" value="1"/>
</dbReference>
<dbReference type="Proteomes" id="UP000653411">
    <property type="component" value="Unassembled WGS sequence"/>
</dbReference>
<dbReference type="InterPro" id="IPR039422">
    <property type="entry name" value="MarR/SlyA-like"/>
</dbReference>
<feature type="domain" description="HTH marR-type" evidence="2">
    <location>
        <begin position="146"/>
        <end position="249"/>
    </location>
</feature>
<dbReference type="AlphaFoldDB" id="A0A918CXS0"/>
<organism evidence="3 4">
    <name type="scientific">Streptomyces fuscichromogenes</name>
    <dbReference type="NCBI Taxonomy" id="1324013"/>
    <lineage>
        <taxon>Bacteria</taxon>
        <taxon>Bacillati</taxon>
        <taxon>Actinomycetota</taxon>
        <taxon>Actinomycetes</taxon>
        <taxon>Kitasatosporales</taxon>
        <taxon>Streptomycetaceae</taxon>
        <taxon>Streptomyces</taxon>
    </lineage>
</organism>
<feature type="region of interest" description="Disordered" evidence="1">
    <location>
        <begin position="1"/>
        <end position="31"/>
    </location>
</feature>
<dbReference type="Pfam" id="PF12802">
    <property type="entry name" value="MarR_2"/>
    <property type="match status" value="1"/>
</dbReference>
<evidence type="ECO:0000259" key="2">
    <source>
        <dbReference type="SMART" id="SM00347"/>
    </source>
</evidence>
<dbReference type="PANTHER" id="PTHR33164:SF99">
    <property type="entry name" value="MARR FAMILY REGULATORY PROTEIN"/>
    <property type="match status" value="1"/>
</dbReference>
<dbReference type="InterPro" id="IPR036388">
    <property type="entry name" value="WH-like_DNA-bd_sf"/>
</dbReference>
<dbReference type="GO" id="GO:0006950">
    <property type="term" value="P:response to stress"/>
    <property type="evidence" value="ECO:0007669"/>
    <property type="project" value="TreeGrafter"/>
</dbReference>
<dbReference type="PANTHER" id="PTHR33164">
    <property type="entry name" value="TRANSCRIPTIONAL REGULATOR, MARR FAMILY"/>
    <property type="match status" value="1"/>
</dbReference>
<comment type="caution">
    <text evidence="3">The sequence shown here is derived from an EMBL/GenBank/DDBJ whole genome shotgun (WGS) entry which is preliminary data.</text>
</comment>
<dbReference type="EMBL" id="BMML01000044">
    <property type="protein sequence ID" value="GGN44895.1"/>
    <property type="molecule type" value="Genomic_DNA"/>
</dbReference>
<dbReference type="GO" id="GO:0003700">
    <property type="term" value="F:DNA-binding transcription factor activity"/>
    <property type="evidence" value="ECO:0007669"/>
    <property type="project" value="InterPro"/>
</dbReference>
<accession>A0A918CXS0</accession>
<proteinExistence type="predicted"/>
<reference evidence="3" key="1">
    <citation type="journal article" date="2014" name="Int. J. Syst. Evol. Microbiol.">
        <title>Complete genome sequence of Corynebacterium casei LMG S-19264T (=DSM 44701T), isolated from a smear-ripened cheese.</title>
        <authorList>
            <consortium name="US DOE Joint Genome Institute (JGI-PGF)"/>
            <person name="Walter F."/>
            <person name="Albersmeier A."/>
            <person name="Kalinowski J."/>
            <person name="Ruckert C."/>
        </authorList>
    </citation>
    <scope>NUCLEOTIDE SEQUENCE</scope>
    <source>
        <strain evidence="3">CGMCC 4.7110</strain>
    </source>
</reference>
<evidence type="ECO:0000313" key="3">
    <source>
        <dbReference type="EMBL" id="GGN44895.1"/>
    </source>
</evidence>